<reference evidence="3" key="4">
    <citation type="submission" date="2024-05" db="EMBL/GenBank/DDBJ databases">
        <authorList>
            <person name="Sun Q."/>
            <person name="Zhou Y."/>
        </authorList>
    </citation>
    <scope>NUCLEOTIDE SEQUENCE</scope>
    <source>
        <strain evidence="3">CGMCC 4.5581</strain>
    </source>
</reference>
<dbReference type="InterPro" id="IPR011528">
    <property type="entry name" value="NERD"/>
</dbReference>
<gene>
    <name evidence="4" type="ORF">FB380_002697</name>
    <name evidence="3" type="ORF">GCM10011589_39190</name>
</gene>
<organism evidence="4 5">
    <name type="scientific">Modestobacter marinus</name>
    <dbReference type="NCBI Taxonomy" id="477641"/>
    <lineage>
        <taxon>Bacteria</taxon>
        <taxon>Bacillati</taxon>
        <taxon>Actinomycetota</taxon>
        <taxon>Actinomycetes</taxon>
        <taxon>Geodermatophilales</taxon>
        <taxon>Geodermatophilaceae</taxon>
        <taxon>Modestobacter</taxon>
    </lineage>
</organism>
<name>A0A846LLJ1_9ACTN</name>
<dbReference type="Gene3D" id="3.40.50.300">
    <property type="entry name" value="P-loop containing nucleotide triphosphate hydrolases"/>
    <property type="match status" value="2"/>
</dbReference>
<reference evidence="3" key="1">
    <citation type="journal article" date="2014" name="Int. J. Syst. Evol. Microbiol.">
        <title>Complete genome of a new Firmicutes species belonging to the dominant human colonic microbiota ('Ruminococcus bicirculans') reveals two chromosomes and a selective capacity to utilize plant glucans.</title>
        <authorList>
            <consortium name="NISC Comparative Sequencing Program"/>
            <person name="Wegmann U."/>
            <person name="Louis P."/>
            <person name="Goesmann A."/>
            <person name="Henrissat B."/>
            <person name="Duncan S.H."/>
            <person name="Flint H.J."/>
        </authorList>
    </citation>
    <scope>NUCLEOTIDE SEQUENCE</scope>
    <source>
        <strain evidence="3">CGMCC 4.5581</strain>
    </source>
</reference>
<evidence type="ECO:0000259" key="2">
    <source>
        <dbReference type="Pfam" id="PF13538"/>
    </source>
</evidence>
<reference evidence="4 5" key="3">
    <citation type="submission" date="2020-02" db="EMBL/GenBank/DDBJ databases">
        <title>Sequencing the genomes of 1000 actinobacteria strains.</title>
        <authorList>
            <person name="Klenk H.-P."/>
        </authorList>
    </citation>
    <scope>NUCLEOTIDE SEQUENCE [LARGE SCALE GENOMIC DNA]</scope>
    <source>
        <strain evidence="4 5">DSM 45201</strain>
    </source>
</reference>
<dbReference type="EMBL" id="JAAMPA010000001">
    <property type="protein sequence ID" value="NIH68251.1"/>
    <property type="molecule type" value="Genomic_DNA"/>
</dbReference>
<protein>
    <submittedName>
        <fullName evidence="3">Nuclease</fullName>
    </submittedName>
</protein>
<dbReference type="InterPro" id="IPR027417">
    <property type="entry name" value="P-loop_NTPase"/>
</dbReference>
<dbReference type="Pfam" id="PF08378">
    <property type="entry name" value="NERD"/>
    <property type="match status" value="1"/>
</dbReference>
<evidence type="ECO:0000313" key="3">
    <source>
        <dbReference type="EMBL" id="GGL79207.1"/>
    </source>
</evidence>
<dbReference type="Proteomes" id="UP000648663">
    <property type="component" value="Unassembled WGS sequence"/>
</dbReference>
<feature type="domain" description="UvrD-like helicase C-terminal" evidence="2">
    <location>
        <begin position="484"/>
        <end position="522"/>
    </location>
</feature>
<feature type="domain" description="NERD" evidence="1">
    <location>
        <begin position="16"/>
        <end position="109"/>
    </location>
</feature>
<dbReference type="SUPFAM" id="SSF52540">
    <property type="entry name" value="P-loop containing nucleoside triphosphate hydrolases"/>
    <property type="match status" value="1"/>
</dbReference>
<evidence type="ECO:0000313" key="6">
    <source>
        <dbReference type="Proteomes" id="UP000648663"/>
    </source>
</evidence>
<evidence type="ECO:0000259" key="1">
    <source>
        <dbReference type="Pfam" id="PF08378"/>
    </source>
</evidence>
<dbReference type="RefSeq" id="WP_166755493.1">
    <property type="nucleotide sequence ID" value="NZ_BAABJU010000005.1"/>
</dbReference>
<proteinExistence type="predicted"/>
<accession>A0A846LLJ1</accession>
<dbReference type="Pfam" id="PF13538">
    <property type="entry name" value="UvrD_C_2"/>
    <property type="match status" value="1"/>
</dbReference>
<dbReference type="InterPro" id="IPR027785">
    <property type="entry name" value="UvrD-like_helicase_C"/>
</dbReference>
<dbReference type="Proteomes" id="UP000552836">
    <property type="component" value="Unassembled WGS sequence"/>
</dbReference>
<reference evidence="6" key="2">
    <citation type="journal article" date="2019" name="Int. J. Syst. Evol. Microbiol.">
        <title>The Global Catalogue of Microorganisms (GCM) 10K type strain sequencing project: providing services to taxonomists for standard genome sequencing and annotation.</title>
        <authorList>
            <consortium name="The Broad Institute Genomics Platform"/>
            <consortium name="The Broad Institute Genome Sequencing Center for Infectious Disease"/>
            <person name="Wu L."/>
            <person name="Ma J."/>
        </authorList>
    </citation>
    <scope>NUCLEOTIDE SEQUENCE [LARGE SCALE GENOMIC DNA]</scope>
    <source>
        <strain evidence="6">CGMCC 4.5581</strain>
    </source>
</reference>
<evidence type="ECO:0000313" key="4">
    <source>
        <dbReference type="EMBL" id="NIH68251.1"/>
    </source>
</evidence>
<sequence length="546" mass="59865">MTARVYPVEPAFESPAEQSFVQALRDQLPDDAVLFCNLRFTDRSGDREADVVVAWPGVGVAVIEVKGGSVSLREGQWWQTGGRSKAIHPVEQALKCKYALRDFLYRHPRWSRGNPRSNHFVALPTTVLPADFAAPDAPRWLVIDSTETSHAAGRISSALRRTEEEHDAPTQHDVELLVDCLAGTAIPQADLVADLAEREAACDLLTHAQAKVLDYLSGNPRVEIRGGAGSGKTWLAIEKARRLTADGQRVALMCYSRGLAEYLRRRALTLPARQRPVYAGTFHNLGTSWGVAPGSDDDSSYWEQQLPETMASLAEGLPAGERFDAIVIDEAQDFAESWWPAVLAALRRPDDGCLYVFSDEGQRVFARQGRPTVPLVPIELPENLRNTKQIAGTFSSLAPAQMRIRGGSGVPVRFLPCAAEDAVDVADDAADALLEEGWPPESLALLTTYSRHPVQVERQAAGQDAYWATYWDDDDLFYGHVLGFKGLERPAVVLAVNGFRSAERAREMLYVGLSRARDLLVVCGDLAVIRRVGGEAVARRLTVGTS</sequence>
<evidence type="ECO:0000313" key="5">
    <source>
        <dbReference type="Proteomes" id="UP000552836"/>
    </source>
</evidence>
<dbReference type="EMBL" id="BMMI01000008">
    <property type="protein sequence ID" value="GGL79207.1"/>
    <property type="molecule type" value="Genomic_DNA"/>
</dbReference>
<comment type="caution">
    <text evidence="4">The sequence shown here is derived from an EMBL/GenBank/DDBJ whole genome shotgun (WGS) entry which is preliminary data.</text>
</comment>
<keyword evidence="6" id="KW-1185">Reference proteome</keyword>
<dbReference type="AlphaFoldDB" id="A0A846LLJ1"/>